<keyword evidence="2" id="KW-1185">Reference proteome</keyword>
<comment type="caution">
    <text evidence="1">The sequence shown here is derived from an EMBL/GenBank/DDBJ whole genome shotgun (WGS) entry which is preliminary data.</text>
</comment>
<name>A0A545V6D9_9HYPO</name>
<evidence type="ECO:0000313" key="2">
    <source>
        <dbReference type="Proteomes" id="UP000315783"/>
    </source>
</evidence>
<dbReference type="EMBL" id="SPUK01000005">
    <property type="protein sequence ID" value="TQV97286.1"/>
    <property type="molecule type" value="Genomic_DNA"/>
</dbReference>
<reference evidence="1 2" key="1">
    <citation type="journal article" date="2019" name="Appl. Microbiol. Biotechnol.">
        <title>Genome sequence of Isaria javanica and comparative genome analysis insights into family S53 peptidase evolution in fungal entomopathogens.</title>
        <authorList>
            <person name="Lin R."/>
            <person name="Zhang X."/>
            <person name="Xin B."/>
            <person name="Zou M."/>
            <person name="Gao Y."/>
            <person name="Qin F."/>
            <person name="Hu Q."/>
            <person name="Xie B."/>
            <person name="Cheng X."/>
        </authorList>
    </citation>
    <scope>NUCLEOTIDE SEQUENCE [LARGE SCALE GENOMIC DNA]</scope>
    <source>
        <strain evidence="1 2">IJ1G</strain>
    </source>
</reference>
<gene>
    <name evidence="1" type="ORF">IF1G_04526</name>
</gene>
<dbReference type="Proteomes" id="UP000315783">
    <property type="component" value="Unassembled WGS sequence"/>
</dbReference>
<evidence type="ECO:0000313" key="1">
    <source>
        <dbReference type="EMBL" id="TQV97286.1"/>
    </source>
</evidence>
<protein>
    <submittedName>
        <fullName evidence="1">Uncharacterized protein</fullName>
    </submittedName>
</protein>
<accession>A0A545V6D9</accession>
<sequence length="101" mass="11893">MTEVTGARHMWLLNHCKQSLVRHDMRKLPATRMAIDCNVQCTSHANYQLFATLKLSRPGYKPQCRTGYLFEHCRQRVDFQRHQIHHHELIKPLHAVGRVHG</sequence>
<dbReference type="AlphaFoldDB" id="A0A545V6D9"/>
<proteinExistence type="predicted"/>
<organism evidence="1 2">
    <name type="scientific">Cordyceps javanica</name>
    <dbReference type="NCBI Taxonomy" id="43265"/>
    <lineage>
        <taxon>Eukaryota</taxon>
        <taxon>Fungi</taxon>
        <taxon>Dikarya</taxon>
        <taxon>Ascomycota</taxon>
        <taxon>Pezizomycotina</taxon>
        <taxon>Sordariomycetes</taxon>
        <taxon>Hypocreomycetidae</taxon>
        <taxon>Hypocreales</taxon>
        <taxon>Cordycipitaceae</taxon>
        <taxon>Cordyceps</taxon>
    </lineage>
</organism>